<protein>
    <submittedName>
        <fullName evidence="1">Uncharacterized protein</fullName>
    </submittedName>
</protein>
<dbReference type="EMBL" id="FTOG01000012">
    <property type="protein sequence ID" value="SIT17107.1"/>
    <property type="molecule type" value="Genomic_DNA"/>
</dbReference>
<name>A0A1N7Q3D3_9RHOB</name>
<evidence type="ECO:0000313" key="1">
    <source>
        <dbReference type="EMBL" id="SIT17107.1"/>
    </source>
</evidence>
<reference evidence="2" key="1">
    <citation type="submission" date="2017-01" db="EMBL/GenBank/DDBJ databases">
        <authorList>
            <person name="Varghese N."/>
            <person name="Submissions S."/>
        </authorList>
    </citation>
    <scope>NUCLEOTIDE SEQUENCE [LARGE SCALE GENOMIC DNA]</scope>
    <source>
        <strain evidence="2">DSM 19945</strain>
    </source>
</reference>
<dbReference type="AlphaFoldDB" id="A0A1N7Q3D3"/>
<dbReference type="Proteomes" id="UP000186221">
    <property type="component" value="Unassembled WGS sequence"/>
</dbReference>
<proteinExistence type="predicted"/>
<dbReference type="RefSeq" id="WP_076486123.1">
    <property type="nucleotide sequence ID" value="NZ_FTOG01000012.1"/>
</dbReference>
<dbReference type="OrthoDB" id="8527522at2"/>
<organism evidence="1 2">
    <name type="scientific">Rhodobacter aestuarii</name>
    <dbReference type="NCBI Taxonomy" id="453582"/>
    <lineage>
        <taxon>Bacteria</taxon>
        <taxon>Pseudomonadati</taxon>
        <taxon>Pseudomonadota</taxon>
        <taxon>Alphaproteobacteria</taxon>
        <taxon>Rhodobacterales</taxon>
        <taxon>Rhodobacter group</taxon>
        <taxon>Rhodobacter</taxon>
    </lineage>
</organism>
<sequence length="164" mass="18495">MSGQGSYFVDVIGFGQSVDIMPMVREALTQCVLRHDFSELEVAELVEMAVRGKRIPAATTDRIEGQMLWVLTRYVISRVQSEYRVGQIRDAVSNGSRTHVTLQSLGPDPLCDGALKLFGRWLRVDELLPFPLDGCECERCGCDYRTYTRRDAARAHPDWPDLTA</sequence>
<evidence type="ECO:0000313" key="2">
    <source>
        <dbReference type="Proteomes" id="UP000186221"/>
    </source>
</evidence>
<keyword evidence="2" id="KW-1185">Reference proteome</keyword>
<accession>A0A1N7Q3D3</accession>
<gene>
    <name evidence="1" type="ORF">SAMN05421580_112109</name>
</gene>